<reference evidence="1 2" key="1">
    <citation type="journal article" date="2025" name="Anaerobe">
        <title>Description of Anaerococcus kampingiae sp. nov., Anaerococcus groningensis sp. nov., Anaerococcus martiniensis sp. nov., and Anaerococcus cruorum sp. nov., isolated from human clinical specimens.</title>
        <authorList>
            <person name="Boiten K.E."/>
            <person name="Meijer J."/>
            <person name="van Wezel E.M."/>
            <person name="Veloo A.C.M."/>
        </authorList>
    </citation>
    <scope>NUCLEOTIDE SEQUENCE [LARGE SCALE GENOMIC DNA]</scope>
    <source>
        <strain evidence="1 2">ENR1039</strain>
    </source>
</reference>
<dbReference type="InterPro" id="IPR036614">
    <property type="entry name" value="RusA-like_sf"/>
</dbReference>
<evidence type="ECO:0000313" key="1">
    <source>
        <dbReference type="EMBL" id="MFO3716106.1"/>
    </source>
</evidence>
<dbReference type="SUPFAM" id="SSF103084">
    <property type="entry name" value="Holliday junction resolvase RusA"/>
    <property type="match status" value="1"/>
</dbReference>
<dbReference type="RefSeq" id="WP_410032840.1">
    <property type="nucleotide sequence ID" value="NZ_JBGMEH010000006.1"/>
</dbReference>
<protein>
    <submittedName>
        <fullName evidence="1">RusA family crossover junction endodeoxyribonuclease</fullName>
    </submittedName>
</protein>
<proteinExistence type="predicted"/>
<keyword evidence="2" id="KW-1185">Reference proteome</keyword>
<gene>
    <name evidence="1" type="ORF">ACCQ40_04805</name>
</gene>
<name>A0ABW9MWC2_9FIRM</name>
<dbReference type="Pfam" id="PF05866">
    <property type="entry name" value="RusA"/>
    <property type="match status" value="1"/>
</dbReference>
<sequence>MNLTLYGRPITKKNSSRIIRCGNYHKLIPSKQYVAYEKDCLKQITGKYKEHIDYRVNVKCLYYMPTRHKVDLTNLLNATNDILVEAGVLKDDNSKIVVSHDGSRVFYDKENPRVEIKIEEMKN</sequence>
<comment type="caution">
    <text evidence="1">The sequence shown here is derived from an EMBL/GenBank/DDBJ whole genome shotgun (WGS) entry which is preliminary data.</text>
</comment>
<accession>A0ABW9MWC2</accession>
<dbReference type="Gene3D" id="3.30.1330.70">
    <property type="entry name" value="Holliday junction resolvase RusA"/>
    <property type="match status" value="1"/>
</dbReference>
<dbReference type="Proteomes" id="UP001638015">
    <property type="component" value="Unassembled WGS sequence"/>
</dbReference>
<organism evidence="1 2">
    <name type="scientific">Anaerococcus cruorum</name>
    <dbReference type="NCBI Taxonomy" id="3115617"/>
    <lineage>
        <taxon>Bacteria</taxon>
        <taxon>Bacillati</taxon>
        <taxon>Bacillota</taxon>
        <taxon>Tissierellia</taxon>
        <taxon>Tissierellales</taxon>
        <taxon>Peptoniphilaceae</taxon>
        <taxon>Anaerococcus</taxon>
    </lineage>
</organism>
<evidence type="ECO:0000313" key="2">
    <source>
        <dbReference type="Proteomes" id="UP001638015"/>
    </source>
</evidence>
<dbReference type="EMBL" id="JBGMEH010000006">
    <property type="protein sequence ID" value="MFO3716106.1"/>
    <property type="molecule type" value="Genomic_DNA"/>
</dbReference>
<dbReference type="InterPro" id="IPR008822">
    <property type="entry name" value="Endonuclease_RusA-like"/>
</dbReference>